<dbReference type="EMBL" id="ML996088">
    <property type="protein sequence ID" value="KAF2151536.1"/>
    <property type="molecule type" value="Genomic_DNA"/>
</dbReference>
<dbReference type="InterPro" id="IPR050327">
    <property type="entry name" value="Proton-linked_MCT"/>
</dbReference>
<feature type="transmembrane region" description="Helical" evidence="3">
    <location>
        <begin position="228"/>
        <end position="250"/>
    </location>
</feature>
<accession>A0A9P4IZH1</accession>
<dbReference type="Gene3D" id="1.20.1250.20">
    <property type="entry name" value="MFS general substrate transporter like domains"/>
    <property type="match status" value="2"/>
</dbReference>
<gene>
    <name evidence="4" type="ORF">K461DRAFT_328743</name>
</gene>
<dbReference type="Pfam" id="PF07690">
    <property type="entry name" value="MFS_1"/>
    <property type="match status" value="1"/>
</dbReference>
<feature type="transmembrane region" description="Helical" evidence="3">
    <location>
        <begin position="293"/>
        <end position="312"/>
    </location>
</feature>
<evidence type="ECO:0000313" key="4">
    <source>
        <dbReference type="EMBL" id="KAF2151536.1"/>
    </source>
</evidence>
<comment type="similarity">
    <text evidence="2">Belongs to the major facilitator superfamily. Monocarboxylate porter (TC 2.A.1.13) family.</text>
</comment>
<dbReference type="AlphaFoldDB" id="A0A9P4IZH1"/>
<evidence type="ECO:0000256" key="2">
    <source>
        <dbReference type="ARBA" id="ARBA00006727"/>
    </source>
</evidence>
<feature type="transmembrane region" description="Helical" evidence="3">
    <location>
        <begin position="124"/>
        <end position="146"/>
    </location>
</feature>
<dbReference type="Proteomes" id="UP000799439">
    <property type="component" value="Unassembled WGS sequence"/>
</dbReference>
<sequence>MSSNQGSAIFSYHRDGQPPDGGYGWVCAFCCFLVNCFTWGITASYGVYLSNYLNSNSFPEANARDFAFIGSFNFSVAMIASPLVTVLTRQYGKHSTMGLGIVFQATGFGIASISKHIWQLYVSQGVLVGLGTGFLYIPSTAILSQWFSKKRSLANGISAAGSGVGGAIFTWVTGSVIENLSVAWSLRITCFIALIANTSATLLIRDRNQYVRPPQLALDTRLLRQRNFCLLLSWAFISMLGYITLLYSLGDFGRSIGFSQSQSTSIIGLLNVGTAIGRPLIGVWSDSARRLDVAAILTLLTGVFCLALWVPATGFELVSFFALLVGAIFGVFWMVAGLKNLQSSLSISWLVIALPTMFSEVIALQLRRPTKVLPYLYAQVFAGVMYIVAGALITVLAVVKRGEEESESMADEVDRPE</sequence>
<dbReference type="GO" id="GO:0016020">
    <property type="term" value="C:membrane"/>
    <property type="evidence" value="ECO:0007669"/>
    <property type="project" value="UniProtKB-SubCell"/>
</dbReference>
<dbReference type="GO" id="GO:0022857">
    <property type="term" value="F:transmembrane transporter activity"/>
    <property type="evidence" value="ECO:0007669"/>
    <property type="project" value="InterPro"/>
</dbReference>
<feature type="transmembrane region" description="Helical" evidence="3">
    <location>
        <begin position="66"/>
        <end position="87"/>
    </location>
</feature>
<keyword evidence="3" id="KW-0812">Transmembrane</keyword>
<proteinExistence type="inferred from homology"/>
<evidence type="ECO:0000256" key="1">
    <source>
        <dbReference type="ARBA" id="ARBA00004141"/>
    </source>
</evidence>
<dbReference type="SUPFAM" id="SSF103473">
    <property type="entry name" value="MFS general substrate transporter"/>
    <property type="match status" value="1"/>
</dbReference>
<feature type="transmembrane region" description="Helical" evidence="3">
    <location>
        <begin position="376"/>
        <end position="399"/>
    </location>
</feature>
<name>A0A9P4IZH1_9PEZI</name>
<dbReference type="PANTHER" id="PTHR11360:SF315">
    <property type="entry name" value="TRANSPORTER MCH2-RELATED"/>
    <property type="match status" value="1"/>
</dbReference>
<protein>
    <submittedName>
        <fullName evidence="4">MFS general substrate transporter</fullName>
    </submittedName>
</protein>
<comment type="subcellular location">
    <subcellularLocation>
        <location evidence="1">Membrane</location>
        <topology evidence="1">Multi-pass membrane protein</topology>
    </subcellularLocation>
</comment>
<reference evidence="4" key="1">
    <citation type="journal article" date="2020" name="Stud. Mycol.">
        <title>101 Dothideomycetes genomes: a test case for predicting lifestyles and emergence of pathogens.</title>
        <authorList>
            <person name="Haridas S."/>
            <person name="Albert R."/>
            <person name="Binder M."/>
            <person name="Bloem J."/>
            <person name="Labutti K."/>
            <person name="Salamov A."/>
            <person name="Andreopoulos B."/>
            <person name="Baker S."/>
            <person name="Barry K."/>
            <person name="Bills G."/>
            <person name="Bluhm B."/>
            <person name="Cannon C."/>
            <person name="Castanera R."/>
            <person name="Culley D."/>
            <person name="Daum C."/>
            <person name="Ezra D."/>
            <person name="Gonzalez J."/>
            <person name="Henrissat B."/>
            <person name="Kuo A."/>
            <person name="Liang C."/>
            <person name="Lipzen A."/>
            <person name="Lutzoni F."/>
            <person name="Magnuson J."/>
            <person name="Mondo S."/>
            <person name="Nolan M."/>
            <person name="Ohm R."/>
            <person name="Pangilinan J."/>
            <person name="Park H.-J."/>
            <person name="Ramirez L."/>
            <person name="Alfaro M."/>
            <person name="Sun H."/>
            <person name="Tritt A."/>
            <person name="Yoshinaga Y."/>
            <person name="Zwiers L.-H."/>
            <person name="Turgeon B."/>
            <person name="Goodwin S."/>
            <person name="Spatafora J."/>
            <person name="Crous P."/>
            <person name="Grigoriev I."/>
        </authorList>
    </citation>
    <scope>NUCLEOTIDE SEQUENCE</scope>
    <source>
        <strain evidence="4">CBS 260.36</strain>
    </source>
</reference>
<feature type="transmembrane region" description="Helical" evidence="3">
    <location>
        <begin position="184"/>
        <end position="204"/>
    </location>
</feature>
<dbReference type="InterPro" id="IPR011701">
    <property type="entry name" value="MFS"/>
</dbReference>
<feature type="transmembrane region" description="Helical" evidence="3">
    <location>
        <begin position="153"/>
        <end position="172"/>
    </location>
</feature>
<feature type="transmembrane region" description="Helical" evidence="3">
    <location>
        <begin position="99"/>
        <end position="118"/>
    </location>
</feature>
<dbReference type="PANTHER" id="PTHR11360">
    <property type="entry name" value="MONOCARBOXYLATE TRANSPORTER"/>
    <property type="match status" value="1"/>
</dbReference>
<evidence type="ECO:0000256" key="3">
    <source>
        <dbReference type="SAM" id="Phobius"/>
    </source>
</evidence>
<feature type="transmembrane region" description="Helical" evidence="3">
    <location>
        <begin position="345"/>
        <end position="364"/>
    </location>
</feature>
<feature type="transmembrane region" description="Helical" evidence="3">
    <location>
        <begin position="318"/>
        <end position="338"/>
    </location>
</feature>
<feature type="transmembrane region" description="Helical" evidence="3">
    <location>
        <begin position="21"/>
        <end position="46"/>
    </location>
</feature>
<keyword evidence="5" id="KW-1185">Reference proteome</keyword>
<evidence type="ECO:0000313" key="5">
    <source>
        <dbReference type="Proteomes" id="UP000799439"/>
    </source>
</evidence>
<dbReference type="OrthoDB" id="6499973at2759"/>
<dbReference type="InterPro" id="IPR036259">
    <property type="entry name" value="MFS_trans_sf"/>
</dbReference>
<comment type="caution">
    <text evidence="4">The sequence shown here is derived from an EMBL/GenBank/DDBJ whole genome shotgun (WGS) entry which is preliminary data.</text>
</comment>
<organism evidence="4 5">
    <name type="scientific">Myriangium duriaei CBS 260.36</name>
    <dbReference type="NCBI Taxonomy" id="1168546"/>
    <lineage>
        <taxon>Eukaryota</taxon>
        <taxon>Fungi</taxon>
        <taxon>Dikarya</taxon>
        <taxon>Ascomycota</taxon>
        <taxon>Pezizomycotina</taxon>
        <taxon>Dothideomycetes</taxon>
        <taxon>Dothideomycetidae</taxon>
        <taxon>Myriangiales</taxon>
        <taxon>Myriangiaceae</taxon>
        <taxon>Myriangium</taxon>
    </lineage>
</organism>
<keyword evidence="3" id="KW-0472">Membrane</keyword>
<keyword evidence="3" id="KW-1133">Transmembrane helix</keyword>
<feature type="transmembrane region" description="Helical" evidence="3">
    <location>
        <begin position="262"/>
        <end position="281"/>
    </location>
</feature>